<comment type="subcellular location">
    <subcellularLocation>
        <location evidence="2">Cytoplasm</location>
    </subcellularLocation>
    <subcellularLocation>
        <location evidence="1">Nucleus</location>
    </subcellularLocation>
</comment>
<evidence type="ECO:0000256" key="8">
    <source>
        <dbReference type="SAM" id="MobiDB-lite"/>
    </source>
</evidence>
<feature type="coiled-coil region" evidence="7">
    <location>
        <begin position="495"/>
        <end position="522"/>
    </location>
</feature>
<feature type="domain" description="PCI" evidence="9">
    <location>
        <begin position="372"/>
        <end position="543"/>
    </location>
</feature>
<organism evidence="10 11">
    <name type="scientific">Fasciolopsis buskii</name>
    <dbReference type="NCBI Taxonomy" id="27845"/>
    <lineage>
        <taxon>Eukaryota</taxon>
        <taxon>Metazoa</taxon>
        <taxon>Spiralia</taxon>
        <taxon>Lophotrochozoa</taxon>
        <taxon>Platyhelminthes</taxon>
        <taxon>Trematoda</taxon>
        <taxon>Digenea</taxon>
        <taxon>Plagiorchiida</taxon>
        <taxon>Echinostomata</taxon>
        <taxon>Echinostomatoidea</taxon>
        <taxon>Fasciolidae</taxon>
        <taxon>Fasciolopsis</taxon>
    </lineage>
</organism>
<name>A0A8E0S5H9_9TREM</name>
<comment type="similarity">
    <text evidence="3">Belongs to the CSN1 family.</text>
</comment>
<dbReference type="OrthoDB" id="422427at2759"/>
<dbReference type="InterPro" id="IPR036390">
    <property type="entry name" value="WH_DNA-bd_sf"/>
</dbReference>
<proteinExistence type="inferred from homology"/>
<feature type="compositionally biased region" description="Polar residues" evidence="8">
    <location>
        <begin position="312"/>
        <end position="331"/>
    </location>
</feature>
<dbReference type="Pfam" id="PF10602">
    <property type="entry name" value="RPN7"/>
    <property type="match status" value="1"/>
</dbReference>
<reference evidence="10" key="1">
    <citation type="submission" date="2019-05" db="EMBL/GenBank/DDBJ databases">
        <title>Annotation for the trematode Fasciolopsis buski.</title>
        <authorList>
            <person name="Choi Y.-J."/>
        </authorList>
    </citation>
    <scope>NUCLEOTIDE SEQUENCE</scope>
    <source>
        <strain evidence="10">HT</strain>
        <tissue evidence="10">Whole worm</tissue>
    </source>
</reference>
<dbReference type="AlphaFoldDB" id="A0A8E0S5H9"/>
<dbReference type="Proteomes" id="UP000728185">
    <property type="component" value="Unassembled WGS sequence"/>
</dbReference>
<keyword evidence="7" id="KW-0175">Coiled coil</keyword>
<dbReference type="SUPFAM" id="SSF46785">
    <property type="entry name" value="Winged helix' DNA-binding domain"/>
    <property type="match status" value="1"/>
</dbReference>
<gene>
    <name evidence="10" type="ORF">FBUS_10012</name>
</gene>
<evidence type="ECO:0000313" key="10">
    <source>
        <dbReference type="EMBL" id="KAA0197177.1"/>
    </source>
</evidence>
<dbReference type="GO" id="GO:0008180">
    <property type="term" value="C:COP9 signalosome"/>
    <property type="evidence" value="ECO:0007669"/>
    <property type="project" value="UniProtKB-KW"/>
</dbReference>
<dbReference type="InterPro" id="IPR019585">
    <property type="entry name" value="Rpn7/CSN1"/>
</dbReference>
<dbReference type="PANTHER" id="PTHR14145:SF2">
    <property type="entry name" value="COP9 SIGNALOSOME COMPLEX SUBUNIT 1"/>
    <property type="match status" value="1"/>
</dbReference>
<evidence type="ECO:0000259" key="9">
    <source>
        <dbReference type="PROSITE" id="PS50250"/>
    </source>
</evidence>
<comment type="caution">
    <text evidence="10">The sequence shown here is derived from an EMBL/GenBank/DDBJ whole genome shotgun (WGS) entry which is preliminary data.</text>
</comment>
<dbReference type="Pfam" id="PF01399">
    <property type="entry name" value="PCI"/>
    <property type="match status" value="1"/>
</dbReference>
<evidence type="ECO:0000256" key="6">
    <source>
        <dbReference type="ARBA" id="ARBA00023242"/>
    </source>
</evidence>
<dbReference type="PANTHER" id="PTHR14145">
    <property type="entry name" value="26S PROTESOME SUBUNIT 6"/>
    <property type="match status" value="1"/>
</dbReference>
<keyword evidence="4" id="KW-0963">Cytoplasm</keyword>
<feature type="compositionally biased region" description="Low complexity" evidence="8">
    <location>
        <begin position="332"/>
        <end position="347"/>
    </location>
</feature>
<accession>A0A8E0S5H9</accession>
<dbReference type="InterPro" id="IPR045135">
    <property type="entry name" value="Rpn7_N"/>
</dbReference>
<feature type="compositionally biased region" description="Low complexity" evidence="8">
    <location>
        <begin position="286"/>
        <end position="300"/>
    </location>
</feature>
<keyword evidence="5" id="KW-0736">Signalosome</keyword>
<evidence type="ECO:0000256" key="2">
    <source>
        <dbReference type="ARBA" id="ARBA00004496"/>
    </source>
</evidence>
<dbReference type="InterPro" id="IPR000717">
    <property type="entry name" value="PCI_dom"/>
</dbReference>
<evidence type="ECO:0000313" key="11">
    <source>
        <dbReference type="Proteomes" id="UP000728185"/>
    </source>
</evidence>
<dbReference type="GO" id="GO:0005737">
    <property type="term" value="C:cytoplasm"/>
    <property type="evidence" value="ECO:0007669"/>
    <property type="project" value="UniProtKB-SubCell"/>
</dbReference>
<keyword evidence="11" id="KW-1185">Reference proteome</keyword>
<evidence type="ECO:0000256" key="4">
    <source>
        <dbReference type="ARBA" id="ARBA00022490"/>
    </source>
</evidence>
<dbReference type="SMART" id="SM00088">
    <property type="entry name" value="PINT"/>
    <property type="match status" value="1"/>
</dbReference>
<keyword evidence="6" id="KW-0539">Nucleus</keyword>
<evidence type="ECO:0000256" key="7">
    <source>
        <dbReference type="SAM" id="Coils"/>
    </source>
</evidence>
<feature type="region of interest" description="Disordered" evidence="8">
    <location>
        <begin position="273"/>
        <end position="347"/>
    </location>
</feature>
<sequence length="593" mass="65103">MITDGLSSDNVWFDEANPGGIAASDAPPIVDNVQIDLPNYISNYHGYMYYHRLFFIAQRCPALRIAAIRLAHDYIKKSTLDSSSYKRVFLMLAEQQTEASSQPNSTSGVNQLTMETMGHMFADASHLLGSGEVASPRASLSDAASSVLSDVLSGKNEAKLVYDAQWEESTRRKGTILLDQLDTELKNYKANSIKESIRRGSDELGDLYVRLGQLNRARKCYMRSRDYCTSQQQEITMCLNVIRVAIFQRAWSQVSVHVTQAYGLSELRDAIGPGSSASSVSRARPGLTSSSSRGTLTTTSAAGVSTGPERGTSGSARTDPTASGSTTDSSRGFSRQSSDGTSSGGQSYRDAIASARTQLAVAAGLVELAARNFRGAAMSFLQVSSDHCESPTSSIVTQSDLAYFVTLCSLATFDRAELASQVLGSPNVRLLLEAEPACRDMLHSFHQADYAACLGRLNKLRNLLCLDYFLADHVAVLCRAIRNRALCQYFSPYSSADLNRMAQAFDTTVAELENELATLIQDGSIKARIDSHKQLLRVLNVDQRCLTFARAMRLVDEYKKRTHSMILRMAFARQKLIYPSARHESETIMNYLT</sequence>
<dbReference type="EMBL" id="LUCM01002550">
    <property type="protein sequence ID" value="KAA0197177.1"/>
    <property type="molecule type" value="Genomic_DNA"/>
</dbReference>
<evidence type="ECO:0000256" key="1">
    <source>
        <dbReference type="ARBA" id="ARBA00004123"/>
    </source>
</evidence>
<dbReference type="Gene3D" id="1.25.40.570">
    <property type="match status" value="3"/>
</dbReference>
<protein>
    <submittedName>
        <fullName evidence="10">COP9 signalosome complex subunit 1</fullName>
    </submittedName>
</protein>
<evidence type="ECO:0000256" key="3">
    <source>
        <dbReference type="ARBA" id="ARBA00008793"/>
    </source>
</evidence>
<evidence type="ECO:0000256" key="5">
    <source>
        <dbReference type="ARBA" id="ARBA00022790"/>
    </source>
</evidence>
<dbReference type="PROSITE" id="PS50250">
    <property type="entry name" value="PCI"/>
    <property type="match status" value="1"/>
</dbReference>